<evidence type="ECO:0000313" key="3">
    <source>
        <dbReference type="Proteomes" id="UP000288805"/>
    </source>
</evidence>
<accession>A0A438D8T1</accession>
<sequence>MSIFRMPKSVAKRLEKLQRDFLWGGGNTGRKIHLINWKVVCTQKEKGGLGIRRMGLLNKALLGKWIWRFAVKKDVLWKKVIGVKHGLEGCGWKSKEARGPFGVGVWKEILKEMSWCWNNMKFKIFALAVCSNELVNDVWDPRLGQGGWNLRLVRDSNDWELVLIEDLLFLLRDIRVTPEEDSVLWKGGDSASFRIRVAYNLLAAPNPLVFPGKNIWVDKWLGPFGKSPLPYLGFSGCFQRRSKRRCSVGGALLWGRGVLFTSRLLGVGSGPLRAGEAFLFMLFWPCGCFVYLLYAVRPFGLL</sequence>
<dbReference type="PANTHER" id="PTHR33116:SF75">
    <property type="entry name" value="RIBONUCLEASE H PROTEIN"/>
    <property type="match status" value="1"/>
</dbReference>
<comment type="caution">
    <text evidence="2">The sequence shown here is derived from an EMBL/GenBank/DDBJ whole genome shotgun (WGS) entry which is preliminary data.</text>
</comment>
<feature type="transmembrane region" description="Helical" evidence="1">
    <location>
        <begin position="277"/>
        <end position="296"/>
    </location>
</feature>
<name>A0A438D8T1_VITVI</name>
<dbReference type="PANTHER" id="PTHR33116">
    <property type="entry name" value="REVERSE TRANSCRIPTASE ZINC-BINDING DOMAIN-CONTAINING PROTEIN-RELATED-RELATED"/>
    <property type="match status" value="1"/>
</dbReference>
<gene>
    <name evidence="2" type="primary">VvCHDh000004_290</name>
    <name evidence="2" type="ORF">CK203_099025</name>
</gene>
<dbReference type="AlphaFoldDB" id="A0A438D8T1"/>
<organism evidence="2 3">
    <name type="scientific">Vitis vinifera</name>
    <name type="common">Grape</name>
    <dbReference type="NCBI Taxonomy" id="29760"/>
    <lineage>
        <taxon>Eukaryota</taxon>
        <taxon>Viridiplantae</taxon>
        <taxon>Streptophyta</taxon>
        <taxon>Embryophyta</taxon>
        <taxon>Tracheophyta</taxon>
        <taxon>Spermatophyta</taxon>
        <taxon>Magnoliopsida</taxon>
        <taxon>eudicotyledons</taxon>
        <taxon>Gunneridae</taxon>
        <taxon>Pentapetalae</taxon>
        <taxon>rosids</taxon>
        <taxon>Vitales</taxon>
        <taxon>Vitaceae</taxon>
        <taxon>Viteae</taxon>
        <taxon>Vitis</taxon>
    </lineage>
</organism>
<evidence type="ECO:0000313" key="2">
    <source>
        <dbReference type="EMBL" id="RVW31860.1"/>
    </source>
</evidence>
<keyword evidence="1" id="KW-0812">Transmembrane</keyword>
<reference evidence="2 3" key="1">
    <citation type="journal article" date="2018" name="PLoS Genet.">
        <title>Population sequencing reveals clonal diversity and ancestral inbreeding in the grapevine cultivar Chardonnay.</title>
        <authorList>
            <person name="Roach M.J."/>
            <person name="Johnson D.L."/>
            <person name="Bohlmann J."/>
            <person name="van Vuuren H.J."/>
            <person name="Jones S.J."/>
            <person name="Pretorius I.S."/>
            <person name="Schmidt S.A."/>
            <person name="Borneman A.R."/>
        </authorList>
    </citation>
    <scope>NUCLEOTIDE SEQUENCE [LARGE SCALE GENOMIC DNA]</scope>
    <source>
        <strain evidence="3">cv. Chardonnay</strain>
        <tissue evidence="2">Leaf</tissue>
    </source>
</reference>
<dbReference type="Proteomes" id="UP000288805">
    <property type="component" value="Unassembled WGS sequence"/>
</dbReference>
<dbReference type="EMBL" id="QGNW01001737">
    <property type="protein sequence ID" value="RVW31860.1"/>
    <property type="molecule type" value="Genomic_DNA"/>
</dbReference>
<protein>
    <submittedName>
        <fullName evidence="2">Putative ribonuclease H protein</fullName>
    </submittedName>
</protein>
<evidence type="ECO:0000256" key="1">
    <source>
        <dbReference type="SAM" id="Phobius"/>
    </source>
</evidence>
<proteinExistence type="predicted"/>
<keyword evidence="1" id="KW-0472">Membrane</keyword>
<keyword evidence="1" id="KW-1133">Transmembrane helix</keyword>